<organism evidence="4 5">
    <name type="scientific">Diplodia seriata</name>
    <dbReference type="NCBI Taxonomy" id="420778"/>
    <lineage>
        <taxon>Eukaryota</taxon>
        <taxon>Fungi</taxon>
        <taxon>Dikarya</taxon>
        <taxon>Ascomycota</taxon>
        <taxon>Pezizomycotina</taxon>
        <taxon>Dothideomycetes</taxon>
        <taxon>Dothideomycetes incertae sedis</taxon>
        <taxon>Botryosphaeriales</taxon>
        <taxon>Botryosphaeriaceae</taxon>
        <taxon>Diplodia</taxon>
    </lineage>
</organism>
<dbReference type="PANTHER" id="PTHR34502:SF5">
    <property type="entry name" value="DUF6594 DOMAIN-CONTAINING PROTEIN"/>
    <property type="match status" value="1"/>
</dbReference>
<dbReference type="AlphaFoldDB" id="A0A0G2E2N8"/>
<feature type="coiled-coil region" evidence="1">
    <location>
        <begin position="21"/>
        <end position="48"/>
    </location>
</feature>
<evidence type="ECO:0000259" key="3">
    <source>
        <dbReference type="Pfam" id="PF20237"/>
    </source>
</evidence>
<keyword evidence="1" id="KW-0175">Coiled coil</keyword>
<accession>A0A0G2E2N8</accession>
<gene>
    <name evidence="4" type="ORF">UCDDS831_g06874</name>
</gene>
<dbReference type="InterPro" id="IPR046529">
    <property type="entry name" value="DUF6594"/>
</dbReference>
<sequence>MERISETAIFRRFDYLNALNLLYMQAELQSLEKELRRLQVEDAAAGSEARAKYAVNWFSLSRATTTADGDGSDEQWNLAREMRGKLKEYNEALLLQTQLLPLAPPGAHDQRYLQKFLESRAMDHGALTGADALLWGTIDAPRAHAGDLVALLPRRGADDAFSKWATETLVARLMRWRRHGGAKAKDDVRRHDDGDDDDDDRRLKGYEDGSVLRWTFFVASALASALPVVAIAILYCVPSVAARLGLIAVFSVLLSAAMATFTSARQVDVFAVSAAFAAVQVVFVQVGTTTVTTTAAAMDGGVAQ</sequence>
<feature type="transmembrane region" description="Helical" evidence="2">
    <location>
        <begin position="269"/>
        <end position="288"/>
    </location>
</feature>
<name>A0A0G2E2N8_9PEZI</name>
<evidence type="ECO:0000256" key="1">
    <source>
        <dbReference type="SAM" id="Coils"/>
    </source>
</evidence>
<feature type="transmembrane region" description="Helical" evidence="2">
    <location>
        <begin position="211"/>
        <end position="235"/>
    </location>
</feature>
<protein>
    <recommendedName>
        <fullName evidence="3">DUF6594 domain-containing protein</fullName>
    </recommendedName>
</protein>
<dbReference type="EMBL" id="LAQI01000166">
    <property type="protein sequence ID" value="KKY16626.1"/>
    <property type="molecule type" value="Genomic_DNA"/>
</dbReference>
<dbReference type="Pfam" id="PF20237">
    <property type="entry name" value="DUF6594"/>
    <property type="match status" value="1"/>
</dbReference>
<evidence type="ECO:0000256" key="2">
    <source>
        <dbReference type="SAM" id="Phobius"/>
    </source>
</evidence>
<keyword evidence="2" id="KW-1133">Transmembrane helix</keyword>
<feature type="transmembrane region" description="Helical" evidence="2">
    <location>
        <begin position="241"/>
        <end position="262"/>
    </location>
</feature>
<dbReference type="PANTHER" id="PTHR34502">
    <property type="entry name" value="DUF6594 DOMAIN-CONTAINING PROTEIN-RELATED"/>
    <property type="match status" value="1"/>
</dbReference>
<keyword evidence="2" id="KW-0812">Transmembrane</keyword>
<feature type="domain" description="DUF6594" evidence="3">
    <location>
        <begin position="5"/>
        <end position="281"/>
    </location>
</feature>
<proteinExistence type="predicted"/>
<dbReference type="Proteomes" id="UP000034182">
    <property type="component" value="Unassembled WGS sequence"/>
</dbReference>
<evidence type="ECO:0000313" key="4">
    <source>
        <dbReference type="EMBL" id="KKY16626.1"/>
    </source>
</evidence>
<evidence type="ECO:0000313" key="5">
    <source>
        <dbReference type="Proteomes" id="UP000034182"/>
    </source>
</evidence>
<reference evidence="4 5" key="1">
    <citation type="submission" date="2015-03" db="EMBL/GenBank/DDBJ databases">
        <authorList>
            <person name="Morales-Cruz A."/>
            <person name="Amrine K.C."/>
            <person name="Cantu D."/>
        </authorList>
    </citation>
    <scope>NUCLEOTIDE SEQUENCE [LARGE SCALE GENOMIC DNA]</scope>
    <source>
        <strain evidence="4">DS831</strain>
    </source>
</reference>
<keyword evidence="2" id="KW-0472">Membrane</keyword>
<comment type="caution">
    <text evidence="4">The sequence shown here is derived from an EMBL/GenBank/DDBJ whole genome shotgun (WGS) entry which is preliminary data.</text>
</comment>
<reference evidence="4 5" key="2">
    <citation type="submission" date="2015-05" db="EMBL/GenBank/DDBJ databases">
        <title>Distinctive expansion of gene families associated with plant cell wall degradation and secondary metabolism in the genomes of grapevine trunk pathogens.</title>
        <authorList>
            <person name="Lawrence D.P."/>
            <person name="Travadon R."/>
            <person name="Rolshausen P.E."/>
            <person name="Baumgartner K."/>
        </authorList>
    </citation>
    <scope>NUCLEOTIDE SEQUENCE [LARGE SCALE GENOMIC DNA]</scope>
    <source>
        <strain evidence="4">DS831</strain>
    </source>
</reference>